<feature type="transmembrane region" description="Helical" evidence="1">
    <location>
        <begin position="140"/>
        <end position="161"/>
    </location>
</feature>
<evidence type="ECO:0000313" key="3">
    <source>
        <dbReference type="Proteomes" id="UP000032352"/>
    </source>
</evidence>
<dbReference type="RefSeq" id="WP_044842467.1">
    <property type="nucleotide sequence ID" value="NZ_CP059733.1"/>
</dbReference>
<evidence type="ECO:0000313" key="2">
    <source>
        <dbReference type="EMBL" id="WDE03684.1"/>
    </source>
</evidence>
<evidence type="ECO:0000256" key="1">
    <source>
        <dbReference type="SAM" id="Phobius"/>
    </source>
</evidence>
<dbReference type="EMBL" id="CP059733">
    <property type="protein sequence ID" value="WDE03684.1"/>
    <property type="molecule type" value="Genomic_DNA"/>
</dbReference>
<sequence length="208" mass="24221">MNILAINANFSTLLKKKYGYGLIILPFGLMLGSIGLLYLALQVYYQYYGYSLEIPLKELPIYEYVFEALVLVLMLFYVLGWCLNALIARVAFGWSNEKIKRVFWQSDVPVHWYKNKDETFNKAYLMSLECWEKTRNKGELYFISKLCLIGFILMLSIRLIASFNGDGIQDINWPYSIVMAVLCSIVWAIFASIIWTKTDKEYMDKIGK</sequence>
<reference evidence="2 3" key="1">
    <citation type="journal article" date="2015" name="Genome Announc.">
        <title>Draft Genome Sequences of Marine Isolates of Thalassomonas viridans and Thalassomonas actiniarum.</title>
        <authorList>
            <person name="Olonade I."/>
            <person name="van Zyl L.J."/>
            <person name="Trindade M."/>
        </authorList>
    </citation>
    <scope>NUCLEOTIDE SEQUENCE [LARGE SCALE GENOMIC DNA]</scope>
    <source>
        <strain evidence="2 3">XOM25</strain>
    </source>
</reference>
<dbReference type="Proteomes" id="UP000032352">
    <property type="component" value="Chromosome"/>
</dbReference>
<keyword evidence="3" id="KW-1185">Reference proteome</keyword>
<feature type="transmembrane region" description="Helical" evidence="1">
    <location>
        <begin position="173"/>
        <end position="195"/>
    </location>
</feature>
<protein>
    <submittedName>
        <fullName evidence="2">Uncharacterized protein</fullName>
    </submittedName>
</protein>
<keyword evidence="1" id="KW-1133">Transmembrane helix</keyword>
<name>A0AAE9Z0B0_9GAMM</name>
<reference evidence="2 3" key="2">
    <citation type="journal article" date="2022" name="Mar. Drugs">
        <title>Bioassay-Guided Fractionation Leads to the Detection of Cholic Acid Generated by the Rare Thalassomonas sp.</title>
        <authorList>
            <person name="Pheiffer F."/>
            <person name="Schneider Y.K."/>
            <person name="Hansen E.H."/>
            <person name="Andersen J.H."/>
            <person name="Isaksson J."/>
            <person name="Busche T."/>
            <person name="R C."/>
            <person name="Kalinowski J."/>
            <person name="Zyl L.V."/>
            <person name="Trindade M."/>
        </authorList>
    </citation>
    <scope>NUCLEOTIDE SEQUENCE [LARGE SCALE GENOMIC DNA]</scope>
    <source>
        <strain evidence="2 3">XOM25</strain>
    </source>
</reference>
<dbReference type="AlphaFoldDB" id="A0AAE9Z0B0"/>
<proteinExistence type="predicted"/>
<accession>A0AAE9Z0B0</accession>
<dbReference type="KEGG" id="tvd:SG34_020190"/>
<gene>
    <name evidence="2" type="ORF">SG34_020190</name>
</gene>
<keyword evidence="1" id="KW-0472">Membrane</keyword>
<feature type="transmembrane region" description="Helical" evidence="1">
    <location>
        <begin position="65"/>
        <end position="92"/>
    </location>
</feature>
<keyword evidence="1" id="KW-0812">Transmembrane</keyword>
<organism evidence="2 3">
    <name type="scientific">Thalassomonas viridans</name>
    <dbReference type="NCBI Taxonomy" id="137584"/>
    <lineage>
        <taxon>Bacteria</taxon>
        <taxon>Pseudomonadati</taxon>
        <taxon>Pseudomonadota</taxon>
        <taxon>Gammaproteobacteria</taxon>
        <taxon>Alteromonadales</taxon>
        <taxon>Colwelliaceae</taxon>
        <taxon>Thalassomonas</taxon>
    </lineage>
</organism>
<feature type="transmembrane region" description="Helical" evidence="1">
    <location>
        <begin position="20"/>
        <end position="45"/>
    </location>
</feature>